<feature type="transmembrane region" description="Helical" evidence="8">
    <location>
        <begin position="52"/>
        <end position="75"/>
    </location>
</feature>
<proteinExistence type="inferred from homology"/>
<dbReference type="GO" id="GO:0006950">
    <property type="term" value="P:response to stress"/>
    <property type="evidence" value="ECO:0007669"/>
    <property type="project" value="UniProtKB-ARBA"/>
</dbReference>
<dbReference type="AlphaFoldDB" id="A0AAV1CZ36"/>
<feature type="transmembrane region" description="Helical" evidence="8">
    <location>
        <begin position="173"/>
        <end position="191"/>
    </location>
</feature>
<dbReference type="PANTHER" id="PTHR11009">
    <property type="entry name" value="DER1-LIKE PROTEIN, DERLIN"/>
    <property type="match status" value="1"/>
</dbReference>
<organism evidence="9 10">
    <name type="scientific">Oldenlandia corymbosa var. corymbosa</name>
    <dbReference type="NCBI Taxonomy" id="529605"/>
    <lineage>
        <taxon>Eukaryota</taxon>
        <taxon>Viridiplantae</taxon>
        <taxon>Streptophyta</taxon>
        <taxon>Embryophyta</taxon>
        <taxon>Tracheophyta</taxon>
        <taxon>Spermatophyta</taxon>
        <taxon>Magnoliopsida</taxon>
        <taxon>eudicotyledons</taxon>
        <taxon>Gunneridae</taxon>
        <taxon>Pentapetalae</taxon>
        <taxon>asterids</taxon>
        <taxon>lamiids</taxon>
        <taxon>Gentianales</taxon>
        <taxon>Rubiaceae</taxon>
        <taxon>Rubioideae</taxon>
        <taxon>Spermacoceae</taxon>
        <taxon>Hedyotis-Oldenlandia complex</taxon>
        <taxon>Oldenlandia</taxon>
    </lineage>
</organism>
<keyword evidence="5 8" id="KW-0256">Endoplasmic reticulum</keyword>
<keyword evidence="4 8" id="KW-0812">Transmembrane</keyword>
<name>A0AAV1CZ36_OLDCO</name>
<evidence type="ECO:0000256" key="8">
    <source>
        <dbReference type="RuleBase" id="RU363059"/>
    </source>
</evidence>
<comment type="function">
    <text evidence="1">May be involved in the degradation process of specific misfolded endoplasmic reticulum (ER) luminal proteins.</text>
</comment>
<reference evidence="9" key="1">
    <citation type="submission" date="2023-03" db="EMBL/GenBank/DDBJ databases">
        <authorList>
            <person name="Julca I."/>
        </authorList>
    </citation>
    <scope>NUCLEOTIDE SEQUENCE</scope>
</reference>
<sequence length="240" mass="27434">MSSPAEYYASLPPVTKLFGTVCFACTVICQLGILSPYHFAYFPQLVFYHFEIYRLITPLFFLGKFSINFGIRLLMIARYGVQLESGPFNGRTADFLWMMIFGAFSLLVLAAIPPLQSPFLGISLVFMLVYVWSREFPNASVNIYGLVNFKGFYLPWAMLFLDVIFGSPIMQDLLGLVAGHLFYFFTVLHPLSTGKNFLKTPQWVHKIVRRSKYFNPGRNNVREERAGSVFTGRARRVGDR</sequence>
<dbReference type="InterPro" id="IPR007599">
    <property type="entry name" value="DER1"/>
</dbReference>
<protein>
    <recommendedName>
        <fullName evidence="8">Derlin</fullName>
    </recommendedName>
</protein>
<evidence type="ECO:0000256" key="2">
    <source>
        <dbReference type="ARBA" id="ARBA00004477"/>
    </source>
</evidence>
<evidence type="ECO:0000256" key="3">
    <source>
        <dbReference type="ARBA" id="ARBA00008917"/>
    </source>
</evidence>
<dbReference type="Pfam" id="PF04511">
    <property type="entry name" value="DER1"/>
    <property type="match status" value="1"/>
</dbReference>
<feature type="transmembrane region" description="Helical" evidence="8">
    <location>
        <begin position="143"/>
        <end position="161"/>
    </location>
</feature>
<dbReference type="EMBL" id="OX459120">
    <property type="protein sequence ID" value="CAI9100473.1"/>
    <property type="molecule type" value="Genomic_DNA"/>
</dbReference>
<dbReference type="Proteomes" id="UP001161247">
    <property type="component" value="Chromosome 3"/>
</dbReference>
<comment type="subcellular location">
    <subcellularLocation>
        <location evidence="2 8">Endoplasmic reticulum membrane</location>
        <topology evidence="2 8">Multi-pass membrane protein</topology>
    </subcellularLocation>
</comment>
<accession>A0AAV1CZ36</accession>
<evidence type="ECO:0000256" key="1">
    <source>
        <dbReference type="ARBA" id="ARBA00003292"/>
    </source>
</evidence>
<keyword evidence="10" id="KW-1185">Reference proteome</keyword>
<keyword evidence="7 8" id="KW-0472">Membrane</keyword>
<evidence type="ECO:0000256" key="5">
    <source>
        <dbReference type="ARBA" id="ARBA00022824"/>
    </source>
</evidence>
<comment type="similarity">
    <text evidence="3 8">Belongs to the derlin family.</text>
</comment>
<evidence type="ECO:0000256" key="7">
    <source>
        <dbReference type="ARBA" id="ARBA00023136"/>
    </source>
</evidence>
<evidence type="ECO:0000256" key="4">
    <source>
        <dbReference type="ARBA" id="ARBA00022692"/>
    </source>
</evidence>
<evidence type="ECO:0000313" key="10">
    <source>
        <dbReference type="Proteomes" id="UP001161247"/>
    </source>
</evidence>
<evidence type="ECO:0000313" key="9">
    <source>
        <dbReference type="EMBL" id="CAI9100473.1"/>
    </source>
</evidence>
<feature type="transmembrane region" description="Helical" evidence="8">
    <location>
        <begin position="17"/>
        <end position="40"/>
    </location>
</feature>
<keyword evidence="6 8" id="KW-1133">Transmembrane helix</keyword>
<dbReference type="InterPro" id="IPR035952">
    <property type="entry name" value="Rhomboid-like_sf"/>
</dbReference>
<comment type="function">
    <text evidence="8">May be involved in the degradation of misfolded endoplasmic reticulum (ER) luminal proteins.</text>
</comment>
<dbReference type="GO" id="GO:0005789">
    <property type="term" value="C:endoplasmic reticulum membrane"/>
    <property type="evidence" value="ECO:0007669"/>
    <property type="project" value="UniProtKB-SubCell"/>
</dbReference>
<evidence type="ECO:0000256" key="6">
    <source>
        <dbReference type="ARBA" id="ARBA00022989"/>
    </source>
</evidence>
<dbReference type="SUPFAM" id="SSF144091">
    <property type="entry name" value="Rhomboid-like"/>
    <property type="match status" value="1"/>
</dbReference>
<gene>
    <name evidence="9" type="ORF">OLC1_LOCUS10298</name>
</gene>
<feature type="transmembrane region" description="Helical" evidence="8">
    <location>
        <begin position="95"/>
        <end position="112"/>
    </location>
</feature>